<dbReference type="EMBL" id="JBHRTK010000010">
    <property type="protein sequence ID" value="MFC3206224.1"/>
    <property type="molecule type" value="Genomic_DNA"/>
</dbReference>
<dbReference type="Pfam" id="PF00497">
    <property type="entry name" value="SBP_bac_3"/>
    <property type="match status" value="1"/>
</dbReference>
<accession>A0ABV7K7C1</accession>
<sequence length="276" mass="30301">MKFGRTLIAAVAILAWGTQIGSAQQKSTWDTIQETKMIRVGCVNSEPFGFKDPASGEWKGIVPAFAALIAKEMEVNWECVETTWGTAIAGLQANQFDFVGGMDATPQRALAVDFAPGTLVYYATAILARKDLPVENWSDLNKPEITAGVPMGTSSDRILTEMLGNAQFNRAKGNPEAVAAFASNRTDFVAGSSVWLIMQNHALGNQGKVVVPKPALISTADVGVRMEQDKRWRDWLGVSLNYFYWKGSIKQAYEDYLKFRGIDSKDAPGIRLQELQ</sequence>
<feature type="domain" description="Solute-binding protein family 3/N-terminal" evidence="2">
    <location>
        <begin position="37"/>
        <end position="260"/>
    </location>
</feature>
<dbReference type="Gene3D" id="3.40.190.10">
    <property type="entry name" value="Periplasmic binding protein-like II"/>
    <property type="match status" value="2"/>
</dbReference>
<evidence type="ECO:0000313" key="4">
    <source>
        <dbReference type="Proteomes" id="UP001595583"/>
    </source>
</evidence>
<gene>
    <name evidence="3" type="ORF">ACFOHJ_08390</name>
</gene>
<proteinExistence type="predicted"/>
<organism evidence="3 4">
    <name type="scientific">Aquamicrobium soli</name>
    <dbReference type="NCBI Taxonomy" id="1811518"/>
    <lineage>
        <taxon>Bacteria</taxon>
        <taxon>Pseudomonadati</taxon>
        <taxon>Pseudomonadota</taxon>
        <taxon>Alphaproteobacteria</taxon>
        <taxon>Hyphomicrobiales</taxon>
        <taxon>Phyllobacteriaceae</taxon>
        <taxon>Aquamicrobium</taxon>
    </lineage>
</organism>
<dbReference type="PANTHER" id="PTHR35936">
    <property type="entry name" value="MEMBRANE-BOUND LYTIC MUREIN TRANSGLYCOSYLASE F"/>
    <property type="match status" value="1"/>
</dbReference>
<keyword evidence="1" id="KW-0732">Signal</keyword>
<comment type="caution">
    <text evidence="3">The sequence shown here is derived from an EMBL/GenBank/DDBJ whole genome shotgun (WGS) entry which is preliminary data.</text>
</comment>
<dbReference type="Proteomes" id="UP001595583">
    <property type="component" value="Unassembled WGS sequence"/>
</dbReference>
<dbReference type="PANTHER" id="PTHR35936:SF17">
    <property type="entry name" value="ARGININE-BINDING EXTRACELLULAR PROTEIN ARTP"/>
    <property type="match status" value="1"/>
</dbReference>
<reference evidence="4" key="1">
    <citation type="journal article" date="2019" name="Int. J. Syst. Evol. Microbiol.">
        <title>The Global Catalogue of Microorganisms (GCM) 10K type strain sequencing project: providing services to taxonomists for standard genome sequencing and annotation.</title>
        <authorList>
            <consortium name="The Broad Institute Genomics Platform"/>
            <consortium name="The Broad Institute Genome Sequencing Center for Infectious Disease"/>
            <person name="Wu L."/>
            <person name="Ma J."/>
        </authorList>
    </citation>
    <scope>NUCLEOTIDE SEQUENCE [LARGE SCALE GENOMIC DNA]</scope>
    <source>
        <strain evidence="4">KCTC 52165</strain>
    </source>
</reference>
<dbReference type="SMART" id="SM00062">
    <property type="entry name" value="PBPb"/>
    <property type="match status" value="1"/>
</dbReference>
<dbReference type="SUPFAM" id="SSF53850">
    <property type="entry name" value="Periplasmic binding protein-like II"/>
    <property type="match status" value="1"/>
</dbReference>
<evidence type="ECO:0000256" key="1">
    <source>
        <dbReference type="ARBA" id="ARBA00022729"/>
    </source>
</evidence>
<dbReference type="RefSeq" id="WP_378220041.1">
    <property type="nucleotide sequence ID" value="NZ_JBHRTK010000010.1"/>
</dbReference>
<evidence type="ECO:0000259" key="2">
    <source>
        <dbReference type="SMART" id="SM00062"/>
    </source>
</evidence>
<dbReference type="InterPro" id="IPR001638">
    <property type="entry name" value="Solute-binding_3/MltF_N"/>
</dbReference>
<keyword evidence="4" id="KW-1185">Reference proteome</keyword>
<protein>
    <submittedName>
        <fullName evidence="3">Transporter substrate-binding domain-containing protein</fullName>
    </submittedName>
</protein>
<name>A0ABV7K7C1_9HYPH</name>
<evidence type="ECO:0000313" key="3">
    <source>
        <dbReference type="EMBL" id="MFC3206224.1"/>
    </source>
</evidence>